<sequence length="241" mass="27541">MPLPPLPKEEDKVEVEGVRLRLVSRTEMGLLLLLLPKLPSLNLLLDPVKMGSNLDYFWFKNDNFFLWMFKPQTITEIAQGRSMILENDLEKMHYLKAIIKETLRLHPPVPLLIPRESIQDVKVMGYDIPTGTQAFVNVWAIGRDPSVWEEPQEFRPERFLNSSTDYKGLHFEFLPFGGGRRGCPGIPFAIIIIELALANMIYKFDLALPDGVKGKDLDMNDKYGLSLQKKSPLIVVATSRF</sequence>
<evidence type="ECO:0000313" key="9">
    <source>
        <dbReference type="EMBL" id="CAI9268616.1"/>
    </source>
</evidence>
<dbReference type="InterPro" id="IPR036396">
    <property type="entry name" value="Cyt_P450_sf"/>
</dbReference>
<accession>A0AA35V0M9</accession>
<keyword evidence="6 8" id="KW-0503">Monooxygenase</keyword>
<dbReference type="GO" id="GO:0051762">
    <property type="term" value="P:sesquiterpene biosynthetic process"/>
    <property type="evidence" value="ECO:0007669"/>
    <property type="project" value="UniProtKB-ARBA"/>
</dbReference>
<dbReference type="GO" id="GO:0004497">
    <property type="term" value="F:monooxygenase activity"/>
    <property type="evidence" value="ECO:0007669"/>
    <property type="project" value="UniProtKB-KW"/>
</dbReference>
<feature type="binding site" description="axial binding residue" evidence="7">
    <location>
        <position position="183"/>
    </location>
    <ligand>
        <name>heme</name>
        <dbReference type="ChEBI" id="CHEBI:30413"/>
    </ligand>
    <ligandPart>
        <name>Fe</name>
        <dbReference type="ChEBI" id="CHEBI:18248"/>
    </ligandPart>
</feature>
<protein>
    <recommendedName>
        <fullName evidence="11">Cytochrome P450</fullName>
    </recommendedName>
</protein>
<dbReference type="PROSITE" id="PS00086">
    <property type="entry name" value="CYTOCHROME_P450"/>
    <property type="match status" value="1"/>
</dbReference>
<dbReference type="PRINTS" id="PR00463">
    <property type="entry name" value="EP450I"/>
</dbReference>
<dbReference type="PRINTS" id="PR00385">
    <property type="entry name" value="P450"/>
</dbReference>
<evidence type="ECO:0000256" key="1">
    <source>
        <dbReference type="ARBA" id="ARBA00010617"/>
    </source>
</evidence>
<evidence type="ECO:0000256" key="2">
    <source>
        <dbReference type="ARBA" id="ARBA00022617"/>
    </source>
</evidence>
<keyword evidence="10" id="KW-1185">Reference proteome</keyword>
<evidence type="ECO:0000313" key="10">
    <source>
        <dbReference type="Proteomes" id="UP001177003"/>
    </source>
</evidence>
<dbReference type="EMBL" id="OX465077">
    <property type="protein sequence ID" value="CAI9268616.1"/>
    <property type="molecule type" value="Genomic_DNA"/>
</dbReference>
<keyword evidence="2 7" id="KW-0349">Heme</keyword>
<dbReference type="InterPro" id="IPR001128">
    <property type="entry name" value="Cyt_P450"/>
</dbReference>
<reference evidence="9" key="1">
    <citation type="submission" date="2023-04" db="EMBL/GenBank/DDBJ databases">
        <authorList>
            <person name="Vijverberg K."/>
            <person name="Xiong W."/>
            <person name="Schranz E."/>
        </authorList>
    </citation>
    <scope>NUCLEOTIDE SEQUENCE</scope>
</reference>
<dbReference type="PANTHER" id="PTHR47955:SF16">
    <property type="entry name" value="CYTOCHROME P450"/>
    <property type="match status" value="1"/>
</dbReference>
<evidence type="ECO:0000256" key="4">
    <source>
        <dbReference type="ARBA" id="ARBA00023002"/>
    </source>
</evidence>
<dbReference type="GO" id="GO:0005506">
    <property type="term" value="F:iron ion binding"/>
    <property type="evidence" value="ECO:0007669"/>
    <property type="project" value="InterPro"/>
</dbReference>
<dbReference type="AlphaFoldDB" id="A0AA35V0M9"/>
<dbReference type="InterPro" id="IPR017972">
    <property type="entry name" value="Cyt_P450_CS"/>
</dbReference>
<keyword evidence="5 7" id="KW-0408">Iron</keyword>
<dbReference type="InterPro" id="IPR002401">
    <property type="entry name" value="Cyt_P450_E_grp-I"/>
</dbReference>
<comment type="similarity">
    <text evidence="1 8">Belongs to the cytochrome P450 family.</text>
</comment>
<dbReference type="SUPFAM" id="SSF48264">
    <property type="entry name" value="Cytochrome P450"/>
    <property type="match status" value="1"/>
</dbReference>
<dbReference type="PANTHER" id="PTHR47955">
    <property type="entry name" value="CYTOCHROME P450 FAMILY 71 PROTEIN"/>
    <property type="match status" value="1"/>
</dbReference>
<keyword evidence="4 8" id="KW-0560">Oxidoreductase</keyword>
<keyword evidence="3 7" id="KW-0479">Metal-binding</keyword>
<dbReference type="Gene3D" id="1.10.630.10">
    <property type="entry name" value="Cytochrome P450"/>
    <property type="match status" value="1"/>
</dbReference>
<evidence type="ECO:0000256" key="6">
    <source>
        <dbReference type="ARBA" id="ARBA00023033"/>
    </source>
</evidence>
<comment type="cofactor">
    <cofactor evidence="7">
        <name>heme</name>
        <dbReference type="ChEBI" id="CHEBI:30413"/>
    </cofactor>
</comment>
<gene>
    <name evidence="9" type="ORF">LSALG_LOCUS9029</name>
</gene>
<dbReference type="GO" id="GO:0016705">
    <property type="term" value="F:oxidoreductase activity, acting on paired donors, with incorporation or reduction of molecular oxygen"/>
    <property type="evidence" value="ECO:0007669"/>
    <property type="project" value="InterPro"/>
</dbReference>
<evidence type="ECO:0000256" key="8">
    <source>
        <dbReference type="RuleBase" id="RU000461"/>
    </source>
</evidence>
<dbReference type="Proteomes" id="UP001177003">
    <property type="component" value="Chromosome 1"/>
</dbReference>
<dbReference type="Pfam" id="PF00067">
    <property type="entry name" value="p450"/>
    <property type="match status" value="1"/>
</dbReference>
<evidence type="ECO:0008006" key="11">
    <source>
        <dbReference type="Google" id="ProtNLM"/>
    </source>
</evidence>
<name>A0AA35V0M9_LACSI</name>
<proteinExistence type="inferred from homology"/>
<organism evidence="9 10">
    <name type="scientific">Lactuca saligna</name>
    <name type="common">Willowleaf lettuce</name>
    <dbReference type="NCBI Taxonomy" id="75948"/>
    <lineage>
        <taxon>Eukaryota</taxon>
        <taxon>Viridiplantae</taxon>
        <taxon>Streptophyta</taxon>
        <taxon>Embryophyta</taxon>
        <taxon>Tracheophyta</taxon>
        <taxon>Spermatophyta</taxon>
        <taxon>Magnoliopsida</taxon>
        <taxon>eudicotyledons</taxon>
        <taxon>Gunneridae</taxon>
        <taxon>Pentapetalae</taxon>
        <taxon>asterids</taxon>
        <taxon>campanulids</taxon>
        <taxon>Asterales</taxon>
        <taxon>Asteraceae</taxon>
        <taxon>Cichorioideae</taxon>
        <taxon>Cichorieae</taxon>
        <taxon>Lactucinae</taxon>
        <taxon>Lactuca</taxon>
    </lineage>
</organism>
<dbReference type="GO" id="GO:0020037">
    <property type="term" value="F:heme binding"/>
    <property type="evidence" value="ECO:0007669"/>
    <property type="project" value="InterPro"/>
</dbReference>
<evidence type="ECO:0000256" key="5">
    <source>
        <dbReference type="ARBA" id="ARBA00023004"/>
    </source>
</evidence>
<evidence type="ECO:0000256" key="3">
    <source>
        <dbReference type="ARBA" id="ARBA00022723"/>
    </source>
</evidence>
<evidence type="ECO:0000256" key="7">
    <source>
        <dbReference type="PIRSR" id="PIRSR602401-1"/>
    </source>
</evidence>